<dbReference type="AlphaFoldDB" id="A0A7C8PNU4"/>
<reference evidence="1 2" key="1">
    <citation type="submission" date="2019-03" db="EMBL/GenBank/DDBJ databases">
        <title>Nematode-trapping fungi genome.</title>
        <authorList>
            <person name="Vidal-Diez De Ulzurrun G."/>
        </authorList>
    </citation>
    <scope>NUCLEOTIDE SEQUENCE [LARGE SCALE GENOMIC DNA]</scope>
    <source>
        <strain evidence="1 2">TWF154</strain>
    </source>
</reference>
<dbReference type="EMBL" id="SOZJ01000003">
    <property type="protein sequence ID" value="TGJ70029.1"/>
    <property type="molecule type" value="Genomic_DNA"/>
</dbReference>
<dbReference type="Proteomes" id="UP000297595">
    <property type="component" value="Unassembled WGS sequence"/>
</dbReference>
<protein>
    <submittedName>
        <fullName evidence="1">Uncharacterized protein</fullName>
    </submittedName>
</protein>
<organism evidence="1 2">
    <name type="scientific">Orbilia oligospora</name>
    <name type="common">Nematode-trapping fungus</name>
    <name type="synonym">Arthrobotrys oligospora</name>
    <dbReference type="NCBI Taxonomy" id="2813651"/>
    <lineage>
        <taxon>Eukaryota</taxon>
        <taxon>Fungi</taxon>
        <taxon>Dikarya</taxon>
        <taxon>Ascomycota</taxon>
        <taxon>Pezizomycotina</taxon>
        <taxon>Orbiliomycetes</taxon>
        <taxon>Orbiliales</taxon>
        <taxon>Orbiliaceae</taxon>
        <taxon>Orbilia</taxon>
    </lineage>
</organism>
<gene>
    <name evidence="1" type="ORF">EYR41_006026</name>
</gene>
<evidence type="ECO:0000313" key="2">
    <source>
        <dbReference type="Proteomes" id="UP000297595"/>
    </source>
</evidence>
<proteinExistence type="predicted"/>
<evidence type="ECO:0000313" key="1">
    <source>
        <dbReference type="EMBL" id="TGJ70029.1"/>
    </source>
</evidence>
<comment type="caution">
    <text evidence="1">The sequence shown here is derived from an EMBL/GenBank/DDBJ whole genome shotgun (WGS) entry which is preliminary data.</text>
</comment>
<dbReference type="Gene3D" id="2.60.20.10">
    <property type="entry name" value="Crystallins"/>
    <property type="match status" value="1"/>
</dbReference>
<dbReference type="OrthoDB" id="5323643at2759"/>
<accession>A0A7C8PNU4</accession>
<name>A0A7C8PNU4_ORBOL</name>
<sequence>MRPDLILLALAGSAFAAPNAAAEARPAVTERPSIARRGNVGGVYFTLDINFAGSPSYNVYALNTCINLSAPYLRKISSFGPDEGTICTIYGASNCGTQAGAATIYYPGSKDLRSFGNNWNDRIASFKCVAGRPASSVGSIPWSISRRDEIATKV</sequence>